<accession>A0A9X0CCJ6</accession>
<evidence type="ECO:0000256" key="1">
    <source>
        <dbReference type="SAM" id="MobiDB-lite"/>
    </source>
</evidence>
<keyword evidence="3" id="KW-1185">Reference proteome</keyword>
<gene>
    <name evidence="2" type="ORF">OS493_038017</name>
</gene>
<evidence type="ECO:0000313" key="2">
    <source>
        <dbReference type="EMBL" id="KAJ7318282.1"/>
    </source>
</evidence>
<sequence length="197" mass="21814">MNKRKACTSKEETSPLTNDVSSVDEPEEYPGPSGHTTMLQDSTDQESLENCCVDDPVQDDDEVELGDIAFEPALSSCCTTSVDDSEKCADDEAFEYEESDDEIDIDTTDPTENPEEHERRTKSEVCPSCHKSLTGKGAVSYFVVVPVLYQLQNLFKASALNLKGCFNGSVLYSQKTSSPLPSLELHVAKSLFWRFSF</sequence>
<dbReference type="EMBL" id="MU827859">
    <property type="protein sequence ID" value="KAJ7318282.1"/>
    <property type="molecule type" value="Genomic_DNA"/>
</dbReference>
<feature type="compositionally biased region" description="Acidic residues" evidence="1">
    <location>
        <begin position="95"/>
        <end position="113"/>
    </location>
</feature>
<evidence type="ECO:0000313" key="3">
    <source>
        <dbReference type="Proteomes" id="UP001163046"/>
    </source>
</evidence>
<reference evidence="2" key="1">
    <citation type="submission" date="2023-01" db="EMBL/GenBank/DDBJ databases">
        <title>Genome assembly of the deep-sea coral Lophelia pertusa.</title>
        <authorList>
            <person name="Herrera S."/>
            <person name="Cordes E."/>
        </authorList>
    </citation>
    <scope>NUCLEOTIDE SEQUENCE</scope>
    <source>
        <strain evidence="2">USNM1676648</strain>
        <tissue evidence="2">Polyp</tissue>
    </source>
</reference>
<protein>
    <submittedName>
        <fullName evidence="2">Uncharacterized protein</fullName>
    </submittedName>
</protein>
<proteinExistence type="predicted"/>
<comment type="caution">
    <text evidence="2">The sequence shown here is derived from an EMBL/GenBank/DDBJ whole genome shotgun (WGS) entry which is preliminary data.</text>
</comment>
<dbReference type="Proteomes" id="UP001163046">
    <property type="component" value="Unassembled WGS sequence"/>
</dbReference>
<feature type="region of interest" description="Disordered" evidence="1">
    <location>
        <begin position="95"/>
        <end position="123"/>
    </location>
</feature>
<feature type="region of interest" description="Disordered" evidence="1">
    <location>
        <begin position="1"/>
        <end position="48"/>
    </location>
</feature>
<name>A0A9X0CCJ6_9CNID</name>
<dbReference type="AlphaFoldDB" id="A0A9X0CCJ6"/>
<organism evidence="2 3">
    <name type="scientific">Desmophyllum pertusum</name>
    <dbReference type="NCBI Taxonomy" id="174260"/>
    <lineage>
        <taxon>Eukaryota</taxon>
        <taxon>Metazoa</taxon>
        <taxon>Cnidaria</taxon>
        <taxon>Anthozoa</taxon>
        <taxon>Hexacorallia</taxon>
        <taxon>Scleractinia</taxon>
        <taxon>Caryophylliina</taxon>
        <taxon>Caryophylliidae</taxon>
        <taxon>Desmophyllum</taxon>
    </lineage>
</organism>
<feature type="compositionally biased region" description="Basic and acidic residues" evidence="1">
    <location>
        <begin position="114"/>
        <end position="123"/>
    </location>
</feature>